<evidence type="ECO:0000256" key="2">
    <source>
        <dbReference type="ARBA" id="ARBA00022737"/>
    </source>
</evidence>
<dbReference type="PROSITE" id="PS51375">
    <property type="entry name" value="PPR"/>
    <property type="match status" value="5"/>
</dbReference>
<feature type="domain" description="DYW" evidence="4">
    <location>
        <begin position="654"/>
        <end position="746"/>
    </location>
</feature>
<evidence type="ECO:0000256" key="3">
    <source>
        <dbReference type="PROSITE-ProRule" id="PRU00708"/>
    </source>
</evidence>
<dbReference type="Pfam" id="PF14432">
    <property type="entry name" value="DYW_deaminase"/>
    <property type="match status" value="1"/>
</dbReference>
<dbReference type="InterPro" id="IPR011990">
    <property type="entry name" value="TPR-like_helical_dom_sf"/>
</dbReference>
<dbReference type="GO" id="GO:0009451">
    <property type="term" value="P:RNA modification"/>
    <property type="evidence" value="ECO:0007669"/>
    <property type="project" value="InterPro"/>
</dbReference>
<dbReference type="InterPro" id="IPR002885">
    <property type="entry name" value="PPR_rpt"/>
</dbReference>
<reference evidence="5" key="1">
    <citation type="submission" date="2015-07" db="EMBL/GenBank/DDBJ databases">
        <title>Transcriptome Assembly of Anthurium amnicola.</title>
        <authorList>
            <person name="Suzuki J."/>
        </authorList>
    </citation>
    <scope>NUCLEOTIDE SEQUENCE</scope>
</reference>
<feature type="repeat" description="PPR" evidence="3">
    <location>
        <begin position="203"/>
        <end position="233"/>
    </location>
</feature>
<feature type="repeat" description="PPR" evidence="3">
    <location>
        <begin position="576"/>
        <end position="610"/>
    </location>
</feature>
<dbReference type="SUPFAM" id="SSF48452">
    <property type="entry name" value="TPR-like"/>
    <property type="match status" value="1"/>
</dbReference>
<name>A0A1D1XHI8_9ARAE</name>
<feature type="repeat" description="PPR" evidence="3">
    <location>
        <begin position="236"/>
        <end position="270"/>
    </location>
</feature>
<dbReference type="FunFam" id="1.25.40.10:FF:000285">
    <property type="entry name" value="Pentatricopeptide repeat-containing protein, chloroplastic"/>
    <property type="match status" value="1"/>
</dbReference>
<dbReference type="FunFam" id="1.25.40.10:FF:002148">
    <property type="entry name" value="Pentatricopeptide repeat-containing protein At2g29760, chloroplastic"/>
    <property type="match status" value="1"/>
</dbReference>
<dbReference type="EMBL" id="GDJX01026051">
    <property type="protein sequence ID" value="JAT41885.1"/>
    <property type="molecule type" value="Transcribed_RNA"/>
</dbReference>
<evidence type="ECO:0000256" key="1">
    <source>
        <dbReference type="ARBA" id="ARBA00006643"/>
    </source>
</evidence>
<dbReference type="GO" id="GO:0008270">
    <property type="term" value="F:zinc ion binding"/>
    <property type="evidence" value="ECO:0007669"/>
    <property type="project" value="InterPro"/>
</dbReference>
<dbReference type="Pfam" id="PF20431">
    <property type="entry name" value="E_motif"/>
    <property type="match status" value="1"/>
</dbReference>
<dbReference type="PANTHER" id="PTHR47926:SF414">
    <property type="entry name" value="PENTATRICOPEPTIDE REPEAT-CONTAINING PROTEIN DOT4, CHLOROPLASTIC-LIKE"/>
    <property type="match status" value="1"/>
</dbReference>
<sequence>DDLRFLIQKVGTKTTATLAPAVHFTWPSDMNRRGRGRPSLLFFLSKSDRLARFSSSASPAAATSPSRPADPRRTPTFLREHVIATGHLHRQRTQETVVTLYGEGRFQEAVDALFHQSGRVGDALRVLDVVPASQPTPPPVYTSLFHLCIRHCAVDEARRVYGHASSSGFHPDVLVCNRLIAMFAKSDCLHDAQHVFDHMSARDACSWNTLIAGYAKGSDMAEARQLFDRMPREIKDGFSWSSVMSGYIRHGQPAEALRLYREMQMDGKSARNKFTVSSALSASTAVLCRRYGKEIHGHIIRGELSSDAVVWSALSDMYAKCGSIVEARYIFNATPDRDVVSWSAMIGRYFDAGRSKEGFGLFSDMMRSGMRPNEFTFAGVLNACSEQTMEGVGKQVHGHMARVGWDPFSFAAGALIDMYSKCGNIDSAINVFNGMPHPDLVSWSSIISGLAQNGNPEEALRYFESLLKSGTKPDPITFVGVLSACTHAGLVDKGLEIFHSIEKEHALSHTNDHYACVVDLLSRAGRFEEVEEIISKMPMKPDKFLWASLLGGCRIHGNLTLARLAADALFEIEPENAATYVTLANLYATAGLWDDVTKIRKMMDDRGVVKKPGSSWIEVERKVHRFLVGDESHPRIKEIHAQLEKLSAKLKEEGYVPDTNFVLHDIEEEQKEQNLVHHSEKLAVAFGILATPPQTTIKVFKNLRICGDCHTAIKFISRISQREIIVRDSSRFHHFKHGRCTCRDYW</sequence>
<comment type="similarity">
    <text evidence="1">Belongs to the PPR family. PCMP-H subfamily.</text>
</comment>
<keyword evidence="2" id="KW-0677">Repeat</keyword>
<dbReference type="Pfam" id="PF20430">
    <property type="entry name" value="Eplus_motif"/>
    <property type="match status" value="1"/>
</dbReference>
<evidence type="ECO:0000259" key="4">
    <source>
        <dbReference type="Pfam" id="PF14432"/>
    </source>
</evidence>
<dbReference type="Gene3D" id="1.25.40.10">
    <property type="entry name" value="Tetratricopeptide repeat domain"/>
    <property type="match status" value="5"/>
</dbReference>
<dbReference type="GO" id="GO:0003723">
    <property type="term" value="F:RNA binding"/>
    <property type="evidence" value="ECO:0007669"/>
    <property type="project" value="InterPro"/>
</dbReference>
<dbReference type="NCBIfam" id="TIGR00756">
    <property type="entry name" value="PPR"/>
    <property type="match status" value="4"/>
</dbReference>
<dbReference type="InterPro" id="IPR046848">
    <property type="entry name" value="E_motif"/>
</dbReference>
<evidence type="ECO:0000313" key="5">
    <source>
        <dbReference type="EMBL" id="JAT41885.1"/>
    </source>
</evidence>
<proteinExistence type="inferred from homology"/>
<dbReference type="AlphaFoldDB" id="A0A1D1XHI8"/>
<feature type="repeat" description="PPR" evidence="3">
    <location>
        <begin position="338"/>
        <end position="372"/>
    </location>
</feature>
<dbReference type="InterPro" id="IPR046960">
    <property type="entry name" value="PPR_At4g14850-like_plant"/>
</dbReference>
<feature type="repeat" description="PPR" evidence="3">
    <location>
        <begin position="439"/>
        <end position="473"/>
    </location>
</feature>
<dbReference type="Pfam" id="PF01535">
    <property type="entry name" value="PPR"/>
    <property type="match status" value="5"/>
</dbReference>
<dbReference type="InterPro" id="IPR046849">
    <property type="entry name" value="E2_motif"/>
</dbReference>
<accession>A0A1D1XHI8</accession>
<dbReference type="PANTHER" id="PTHR47926">
    <property type="entry name" value="PENTATRICOPEPTIDE REPEAT-CONTAINING PROTEIN"/>
    <property type="match status" value="1"/>
</dbReference>
<protein>
    <submittedName>
        <fullName evidence="5">Pentatricopeptide repeat-containing protein At4g37170</fullName>
    </submittedName>
</protein>
<dbReference type="InterPro" id="IPR032867">
    <property type="entry name" value="DYW_dom"/>
</dbReference>
<gene>
    <name evidence="5" type="primary">PCMP-H5_1</name>
    <name evidence="5" type="ORF">g.65078</name>
</gene>
<feature type="non-terminal residue" evidence="5">
    <location>
        <position position="1"/>
    </location>
</feature>
<dbReference type="Pfam" id="PF13041">
    <property type="entry name" value="PPR_2"/>
    <property type="match status" value="2"/>
</dbReference>
<organism evidence="5">
    <name type="scientific">Anthurium amnicola</name>
    <dbReference type="NCBI Taxonomy" id="1678845"/>
    <lineage>
        <taxon>Eukaryota</taxon>
        <taxon>Viridiplantae</taxon>
        <taxon>Streptophyta</taxon>
        <taxon>Embryophyta</taxon>
        <taxon>Tracheophyta</taxon>
        <taxon>Spermatophyta</taxon>
        <taxon>Magnoliopsida</taxon>
        <taxon>Liliopsida</taxon>
        <taxon>Araceae</taxon>
        <taxon>Pothoideae</taxon>
        <taxon>Potheae</taxon>
        <taxon>Anthurium</taxon>
    </lineage>
</organism>